<reference evidence="12" key="5">
    <citation type="submission" date="2025-09" db="UniProtKB">
        <authorList>
            <consortium name="Ensembl"/>
        </authorList>
    </citation>
    <scope>IDENTIFICATION</scope>
</reference>
<dbReference type="InterPro" id="IPR038359">
    <property type="entry name" value="Connexin_N_sf"/>
</dbReference>
<evidence type="ECO:0000259" key="10">
    <source>
        <dbReference type="SMART" id="SM00037"/>
    </source>
</evidence>
<dbReference type="GO" id="GO:0005922">
    <property type="term" value="C:connexin complex"/>
    <property type="evidence" value="ECO:0007669"/>
    <property type="project" value="InterPro"/>
</dbReference>
<dbReference type="SUPFAM" id="SSF118220">
    <property type="entry name" value="Connexin43"/>
    <property type="match status" value="1"/>
</dbReference>
<evidence type="ECO:0000256" key="8">
    <source>
        <dbReference type="ARBA" id="ARBA00045560"/>
    </source>
</evidence>
<dbReference type="GO" id="GO:0007267">
    <property type="term" value="P:cell-cell signaling"/>
    <property type="evidence" value="ECO:0007669"/>
    <property type="project" value="TreeGrafter"/>
</dbReference>
<dbReference type="InterPro" id="IPR013092">
    <property type="entry name" value="Connexin_N"/>
</dbReference>
<feature type="domain" description="Connexin N-terminal" evidence="10">
    <location>
        <begin position="33"/>
        <end position="66"/>
    </location>
</feature>
<comment type="function">
    <text evidence="8">Structural component of lens fiber gap junctions. Gap junctions are dodecameric channels that connect the cytoplasm of adjoining cells. They are formed by the docking of two hexameric hemichannels, one from each cell membrane. Small molecules and ions diffuse from one cell to a neighboring cell via the central pore.</text>
</comment>
<gene>
    <name evidence="12" type="primary">GJA3</name>
</gene>
<dbReference type="GO" id="GO:0005243">
    <property type="term" value="F:gap junction channel activity"/>
    <property type="evidence" value="ECO:0007669"/>
    <property type="project" value="TreeGrafter"/>
</dbReference>
<organism evidence="12 13">
    <name type="scientific">Electrophorus electricus</name>
    <name type="common">Electric eel</name>
    <name type="synonym">Gymnotus electricus</name>
    <dbReference type="NCBI Taxonomy" id="8005"/>
    <lineage>
        <taxon>Eukaryota</taxon>
        <taxon>Metazoa</taxon>
        <taxon>Chordata</taxon>
        <taxon>Craniata</taxon>
        <taxon>Vertebrata</taxon>
        <taxon>Euteleostomi</taxon>
        <taxon>Actinopterygii</taxon>
        <taxon>Neopterygii</taxon>
        <taxon>Teleostei</taxon>
        <taxon>Ostariophysi</taxon>
        <taxon>Gymnotiformes</taxon>
        <taxon>Gymnotoidei</taxon>
        <taxon>Gymnotidae</taxon>
        <taxon>Electrophorus</taxon>
    </lineage>
</organism>
<dbReference type="GeneTree" id="ENSGT01150000286930"/>
<keyword evidence="13" id="KW-1185">Reference proteome</keyword>
<evidence type="ECO:0000313" key="12">
    <source>
        <dbReference type="Ensembl" id="ENSEEEP00000024364.2"/>
    </source>
</evidence>
<dbReference type="STRING" id="8005.ENSEEEP00000024364"/>
<evidence type="ECO:0000259" key="11">
    <source>
        <dbReference type="SMART" id="SM01089"/>
    </source>
</evidence>
<feature type="domain" description="Connexin cysteine-rich" evidence="11">
    <location>
        <begin position="125"/>
        <end position="191"/>
    </location>
</feature>
<evidence type="ECO:0000256" key="9">
    <source>
        <dbReference type="SAM" id="Phobius"/>
    </source>
</evidence>
<reference evidence="13" key="1">
    <citation type="journal article" date="2014" name="Science">
        <title>Nonhuman genetics. Genomic basis for the convergent evolution of electric organs.</title>
        <authorList>
            <person name="Gallant J.R."/>
            <person name="Traeger L.L."/>
            <person name="Volkening J.D."/>
            <person name="Moffett H."/>
            <person name="Chen P.H."/>
            <person name="Novina C.D."/>
            <person name="Phillips G.N.Jr."/>
            <person name="Anand R."/>
            <person name="Wells G.B."/>
            <person name="Pinch M."/>
            <person name="Guth R."/>
            <person name="Unguez G.A."/>
            <person name="Albert J.S."/>
            <person name="Zakon H.H."/>
            <person name="Samanta M.P."/>
            <person name="Sussman M.R."/>
        </authorList>
    </citation>
    <scope>NUCLEOTIDE SEQUENCE [LARGE SCALE GENOMIC DNA]</scope>
</reference>
<dbReference type="SMART" id="SM01089">
    <property type="entry name" value="Connexin_CCC"/>
    <property type="match status" value="1"/>
</dbReference>
<comment type="subcellular location">
    <subcellularLocation>
        <location evidence="1">Cell membrane</location>
        <topology evidence="1">Multi-pass membrane protein</topology>
    </subcellularLocation>
</comment>
<evidence type="ECO:0000256" key="3">
    <source>
        <dbReference type="ARBA" id="ARBA00022475"/>
    </source>
</evidence>
<evidence type="ECO:0000256" key="5">
    <source>
        <dbReference type="ARBA" id="ARBA00022989"/>
    </source>
</evidence>
<evidence type="ECO:0000256" key="2">
    <source>
        <dbReference type="ARBA" id="ARBA00017226"/>
    </source>
</evidence>
<dbReference type="Proteomes" id="UP000314983">
    <property type="component" value="Chromosome 16"/>
</dbReference>
<dbReference type="InterPro" id="IPR000500">
    <property type="entry name" value="Connexin"/>
</dbReference>
<evidence type="ECO:0000256" key="7">
    <source>
        <dbReference type="ARBA" id="ARBA00023157"/>
    </source>
</evidence>
<feature type="transmembrane region" description="Helical" evidence="9">
    <location>
        <begin position="112"/>
        <end position="136"/>
    </location>
</feature>
<keyword evidence="5 9" id="KW-1133">Transmembrane helix</keyword>
<reference evidence="12" key="4">
    <citation type="submission" date="2025-08" db="UniProtKB">
        <authorList>
            <consortium name="Ensembl"/>
        </authorList>
    </citation>
    <scope>IDENTIFICATION</scope>
</reference>
<keyword evidence="3" id="KW-1003">Cell membrane</keyword>
<evidence type="ECO:0000256" key="4">
    <source>
        <dbReference type="ARBA" id="ARBA00022692"/>
    </source>
</evidence>
<dbReference type="InterPro" id="IPR019570">
    <property type="entry name" value="Connexin_CCC"/>
</dbReference>
<reference evidence="12" key="3">
    <citation type="submission" date="2020-05" db="EMBL/GenBank/DDBJ databases">
        <title>Electrophorus electricus (electric eel) genome, fEleEle1, primary haplotype.</title>
        <authorList>
            <person name="Myers G."/>
            <person name="Meyer A."/>
            <person name="Fedrigo O."/>
            <person name="Formenti G."/>
            <person name="Rhie A."/>
            <person name="Tracey A."/>
            <person name="Sims Y."/>
            <person name="Jarvis E.D."/>
        </authorList>
    </citation>
    <scope>NUCLEOTIDE SEQUENCE [LARGE SCALE GENOMIC DNA]</scope>
</reference>
<dbReference type="Ensembl" id="ENSEEET00000024642.2">
    <property type="protein sequence ID" value="ENSEEEP00000024364.2"/>
    <property type="gene ID" value="ENSEEEG00000011817.2"/>
</dbReference>
<dbReference type="InterPro" id="IPR034634">
    <property type="entry name" value="Connexin_C"/>
</dbReference>
<keyword evidence="4 9" id="KW-0812">Transmembrane</keyword>
<accession>A0A4W4FHH2</accession>
<dbReference type="AlphaFoldDB" id="A0A4W4FHH2"/>
<sequence>MGDWSFLGWLLENAQEHSTVIGKVWLPVIFIFRTLVLGSSDFTCNTQQPSCQNVCYDEAFNISEIHFWVLQIIFVSMRILIYLGHVLHIVWMKEQHEEKEKEPKVRIRGTLLHTYVLNIIFKILFEVGFIFGQYFLYGFQLQLLYTYASWPCPNMVDCFISKPTGKTIFVKFMLVVARVSLVLNLSEIYHLGWKKIKQGMNKFLPDSPPPHKAEPAKKVPLYSLYSSNNRNYYHLAIVQKWANMAADIKMEHKKLAHPSTHTADILSDVRDEAYNATGVRTTPVEMHQPPILMTDMSLFGRSRKTSSMRARCDDLTI</sequence>
<evidence type="ECO:0000256" key="6">
    <source>
        <dbReference type="ARBA" id="ARBA00023136"/>
    </source>
</evidence>
<protein>
    <recommendedName>
        <fullName evidence="2">Gap junction alpha-3 protein</fullName>
    </recommendedName>
</protein>
<dbReference type="PANTHER" id="PTHR11984:SF12">
    <property type="entry name" value="GAP JUNCTION ALPHA-3 PROTEIN"/>
    <property type="match status" value="1"/>
</dbReference>
<dbReference type="PANTHER" id="PTHR11984">
    <property type="entry name" value="CONNEXIN"/>
    <property type="match status" value="1"/>
</dbReference>
<evidence type="ECO:0000313" key="13">
    <source>
        <dbReference type="Proteomes" id="UP000314983"/>
    </source>
</evidence>
<dbReference type="SMART" id="SM00037">
    <property type="entry name" value="CNX"/>
    <property type="match status" value="1"/>
</dbReference>
<keyword evidence="6 9" id="KW-0472">Membrane</keyword>
<dbReference type="PRINTS" id="PR00206">
    <property type="entry name" value="CONNEXIN"/>
</dbReference>
<evidence type="ECO:0000256" key="1">
    <source>
        <dbReference type="ARBA" id="ARBA00004651"/>
    </source>
</evidence>
<keyword evidence="7" id="KW-1015">Disulfide bond</keyword>
<name>A0A4W4FHH2_ELEEL</name>
<feature type="transmembrane region" description="Helical" evidence="9">
    <location>
        <begin position="68"/>
        <end position="91"/>
    </location>
</feature>
<dbReference type="Pfam" id="PF00029">
    <property type="entry name" value="Connexin"/>
    <property type="match status" value="1"/>
</dbReference>
<proteinExistence type="predicted"/>
<reference evidence="13" key="2">
    <citation type="journal article" date="2017" name="Sci. Adv.">
        <title>A tail of two voltages: Proteomic comparison of the three electric organs of the electric eel.</title>
        <authorList>
            <person name="Traeger L.L."/>
            <person name="Sabat G."/>
            <person name="Barrett-Wilt G.A."/>
            <person name="Wells G.B."/>
            <person name="Sussman M.R."/>
        </authorList>
    </citation>
    <scope>NUCLEOTIDE SEQUENCE [LARGE SCALE GENOMIC DNA]</scope>
</reference>
<dbReference type="Gene3D" id="1.20.1440.80">
    <property type="entry name" value="Gap junction channel protein cysteine-rich domain"/>
    <property type="match status" value="1"/>
</dbReference>